<comment type="similarity">
    <text evidence="2">Belongs to the ERD2 family.</text>
</comment>
<feature type="transmembrane region" description="Helical" evidence="11">
    <location>
        <begin position="150"/>
        <end position="172"/>
    </location>
</feature>
<evidence type="ECO:0000256" key="3">
    <source>
        <dbReference type="ARBA" id="ARBA00022448"/>
    </source>
</evidence>
<dbReference type="STRING" id="2163413.A0A4P6XRL9"/>
<keyword evidence="7" id="KW-0653">Protein transport</keyword>
<keyword evidence="10 12" id="KW-0675">Receptor</keyword>
<feature type="transmembrane region" description="Helical" evidence="11">
    <location>
        <begin position="55"/>
        <end position="76"/>
    </location>
</feature>
<keyword evidence="9 11" id="KW-0472">Membrane</keyword>
<evidence type="ECO:0000256" key="10">
    <source>
        <dbReference type="ARBA" id="ARBA00023170"/>
    </source>
</evidence>
<dbReference type="PRINTS" id="PR00660">
    <property type="entry name" value="ERLUMENR"/>
</dbReference>
<dbReference type="AlphaFoldDB" id="A0A4P6XRL9"/>
<keyword evidence="4 11" id="KW-0812">Transmembrane</keyword>
<organism evidence="12 13">
    <name type="scientific">Metschnikowia aff. pulcherrima</name>
    <dbReference type="NCBI Taxonomy" id="2163413"/>
    <lineage>
        <taxon>Eukaryota</taxon>
        <taxon>Fungi</taxon>
        <taxon>Dikarya</taxon>
        <taxon>Ascomycota</taxon>
        <taxon>Saccharomycotina</taxon>
        <taxon>Pichiomycetes</taxon>
        <taxon>Metschnikowiaceae</taxon>
        <taxon>Metschnikowia</taxon>
    </lineage>
</organism>
<feature type="transmembrane region" description="Helical" evidence="11">
    <location>
        <begin position="120"/>
        <end position="138"/>
    </location>
</feature>
<reference evidence="13" key="1">
    <citation type="submission" date="2019-03" db="EMBL/GenBank/DDBJ databases">
        <title>Snf2 controls pulcherriminic acid biosynthesis and connects pigmentation and antifungal activity of the yeast Metschnikowia pulcherrima.</title>
        <authorList>
            <person name="Gore-Lloyd D."/>
            <person name="Sumann I."/>
            <person name="Brachmann A.O."/>
            <person name="Schneeberger K."/>
            <person name="Ortiz-Merino R.A."/>
            <person name="Moreno-Beltran M."/>
            <person name="Schlaefli M."/>
            <person name="Kirner P."/>
            <person name="Santos Kron A."/>
            <person name="Wolfe K.H."/>
            <person name="Piel J."/>
            <person name="Ahrens C.H."/>
            <person name="Henk D."/>
            <person name="Freimoser F.M."/>
        </authorList>
    </citation>
    <scope>NUCLEOTIDE SEQUENCE [LARGE SCALE GENOMIC DNA]</scope>
    <source>
        <strain evidence="13">APC 1.2</strain>
    </source>
</reference>
<evidence type="ECO:0000256" key="2">
    <source>
        <dbReference type="ARBA" id="ARBA00010120"/>
    </source>
</evidence>
<gene>
    <name evidence="12" type="primary">MPUL0E04390</name>
    <name evidence="12" type="ORF">METSCH_E04390</name>
</gene>
<evidence type="ECO:0000256" key="7">
    <source>
        <dbReference type="ARBA" id="ARBA00022927"/>
    </source>
</evidence>
<feature type="transmembrane region" description="Helical" evidence="11">
    <location>
        <begin position="178"/>
        <end position="199"/>
    </location>
</feature>
<dbReference type="GO" id="GO:0046923">
    <property type="term" value="F:ER retention sequence binding"/>
    <property type="evidence" value="ECO:0007669"/>
    <property type="project" value="InterPro"/>
</dbReference>
<protein>
    <submittedName>
        <fullName evidence="12">ER lumen protein retaining receptor</fullName>
    </submittedName>
</protein>
<keyword evidence="3" id="KW-0813">Transport</keyword>
<dbReference type="GO" id="GO:0015031">
    <property type="term" value="P:protein transport"/>
    <property type="evidence" value="ECO:0007669"/>
    <property type="project" value="UniProtKB-KW"/>
</dbReference>
<comment type="subcellular location">
    <subcellularLocation>
        <location evidence="1">Endoplasmic reticulum membrane</location>
        <topology evidence="1">Multi-pass membrane protein</topology>
    </subcellularLocation>
</comment>
<dbReference type="GO" id="GO:0006621">
    <property type="term" value="P:protein retention in ER lumen"/>
    <property type="evidence" value="ECO:0007669"/>
    <property type="project" value="InterPro"/>
</dbReference>
<dbReference type="PROSITE" id="PS00951">
    <property type="entry name" value="ER_LUMEN_RECEPTOR_1"/>
    <property type="match status" value="1"/>
</dbReference>
<evidence type="ECO:0000313" key="13">
    <source>
        <dbReference type="Proteomes" id="UP000292447"/>
    </source>
</evidence>
<dbReference type="EMBL" id="CP034460">
    <property type="protein sequence ID" value="QBM90197.1"/>
    <property type="molecule type" value="Genomic_DNA"/>
</dbReference>
<evidence type="ECO:0000256" key="8">
    <source>
        <dbReference type="ARBA" id="ARBA00022989"/>
    </source>
</evidence>
<keyword evidence="8 11" id="KW-1133">Transmembrane helix</keyword>
<feature type="transmembrane region" description="Helical" evidence="11">
    <location>
        <begin position="97"/>
        <end position="114"/>
    </location>
</feature>
<accession>A0A4P6XRL9</accession>
<name>A0A4P6XRL9_9ASCO</name>
<sequence length="212" mass="24788">MNIFRFFADLSHMFSCGILLYSIEANRSVDGLSLKTQVLYVVVFALRYVDLFYKFVSLYNTLMKVFFIATSAYTVYLMTHKYPKRIREATDTFPVKYLCAAAGLLCLIFTHAYSLREITWSFSIWLEALAIIPQLFMLQKTGSAENITTHYIFALGIYRGLYIPNWLYRYFAEGKFDYVAVLAGIFQTIIYSDFFYIYYTKVMQGKTFELPV</sequence>
<evidence type="ECO:0000256" key="9">
    <source>
        <dbReference type="ARBA" id="ARBA00023136"/>
    </source>
</evidence>
<evidence type="ECO:0000313" key="12">
    <source>
        <dbReference type="EMBL" id="QBM90197.1"/>
    </source>
</evidence>
<dbReference type="GO" id="GO:0005789">
    <property type="term" value="C:endoplasmic reticulum membrane"/>
    <property type="evidence" value="ECO:0007669"/>
    <property type="project" value="UniProtKB-SubCell"/>
</dbReference>
<evidence type="ECO:0000256" key="5">
    <source>
        <dbReference type="ARBA" id="ARBA00022824"/>
    </source>
</evidence>
<evidence type="ECO:0000256" key="11">
    <source>
        <dbReference type="SAM" id="Phobius"/>
    </source>
</evidence>
<dbReference type="InterPro" id="IPR000133">
    <property type="entry name" value="ER_ret_rcpt"/>
</dbReference>
<dbReference type="PANTHER" id="PTHR10585">
    <property type="entry name" value="ER LUMEN PROTEIN RETAINING RECEPTOR"/>
    <property type="match status" value="1"/>
</dbReference>
<evidence type="ECO:0000256" key="1">
    <source>
        <dbReference type="ARBA" id="ARBA00004477"/>
    </source>
</evidence>
<keyword evidence="13" id="KW-1185">Reference proteome</keyword>
<dbReference type="GO" id="GO:0016192">
    <property type="term" value="P:vesicle-mediated transport"/>
    <property type="evidence" value="ECO:0007669"/>
    <property type="project" value="UniProtKB-KW"/>
</dbReference>
<keyword evidence="5" id="KW-0256">Endoplasmic reticulum</keyword>
<dbReference type="Pfam" id="PF00810">
    <property type="entry name" value="ER_lumen_recept"/>
    <property type="match status" value="1"/>
</dbReference>
<evidence type="ECO:0000256" key="6">
    <source>
        <dbReference type="ARBA" id="ARBA00022892"/>
    </source>
</evidence>
<keyword evidence="6" id="KW-0931">ER-Golgi transport</keyword>
<dbReference type="Proteomes" id="UP000292447">
    <property type="component" value="Chromosome V"/>
</dbReference>
<proteinExistence type="inferred from homology"/>
<evidence type="ECO:0000256" key="4">
    <source>
        <dbReference type="ARBA" id="ARBA00022692"/>
    </source>
</evidence>